<name>A0AAW0DBR2_9AGAR</name>
<dbReference type="AlphaFoldDB" id="A0AAW0DBR2"/>
<dbReference type="Proteomes" id="UP001362999">
    <property type="component" value="Unassembled WGS sequence"/>
</dbReference>
<evidence type="ECO:0000256" key="2">
    <source>
        <dbReference type="SAM" id="SignalP"/>
    </source>
</evidence>
<comment type="caution">
    <text evidence="3">The sequence shown here is derived from an EMBL/GenBank/DDBJ whole genome shotgun (WGS) entry which is preliminary data.</text>
</comment>
<keyword evidence="2" id="KW-0732">Signal</keyword>
<accession>A0AAW0DBR2</accession>
<sequence length="758" mass="77072">MLSSVLVLVPFLGGIHALNDWSVPCISGECSYDLPSTNSSGTGSVKIWGSTAAITDITNAADWQILGCDSNALAQDIRLVCMNDPDDPNSKCSHLYADNGAVNKLVRLPENCGGSAFARIAKAWVPDDQSIPTSVRRGLVRRDGKQPVVKALKLDTDFDAVDWSKNGQVNIAILAANVPGVSTNVQIPSKSRRWSRKNDRRFSIGDALGSIKDGIDNAADKVKDAAGAVGDKVKDVAGDVKDAASDAADKAKDAAKDVASKAKDAATKAADAAKNAATKVAEKAKDAAGDVADAAKSVANNTIDASKTFQLKPLTFNKNVNLVNSDITCGKVSASLQVDMDANANAQVSMQVAATGTIAPPKLTSFGVVAGMTANVAGTLSMTADITGHVDSGKIQLVNLGIPGFDFPGILTVGPSFTVSAQVVGDVDVVMDMTAGINFDVNNAQLAFPPDDKNKPVSSAFSIGDTPLTLNAAPDVTATGTLTAHLIPSLNLGVSALGNKAKAQIFLNLDTNAALTMNLDGSASATKVVTPPAPAVGSGAEAADTAEPDAEVADDSAVTGDDAAATEDDAAAAEDTTDEATADDATEGTDETADATDGETEDGTDDTEADADTATTDDAATDDTAEATDDTATTDDSAAATNGVDVTKSFGGCINLNGAITVNAGAEGSFFGLFDKVKQAQLFNKNFKIFTATGAAAATDDTAAATTDDAAATPAKRSSSVSSSSLERRVSLTCPLAGSTKKQGVTKGTVKSADIKST</sequence>
<feature type="region of interest" description="Disordered" evidence="1">
    <location>
        <begin position="530"/>
        <end position="637"/>
    </location>
</feature>
<dbReference type="PANTHER" id="PTHR47372">
    <property type="entry name" value="DAUER UP-REGULATED-RELATED"/>
    <property type="match status" value="1"/>
</dbReference>
<feature type="compositionally biased region" description="Acidic residues" evidence="1">
    <location>
        <begin position="619"/>
        <end position="633"/>
    </location>
</feature>
<evidence type="ECO:0000256" key="1">
    <source>
        <dbReference type="SAM" id="MobiDB-lite"/>
    </source>
</evidence>
<feature type="signal peptide" evidence="2">
    <location>
        <begin position="1"/>
        <end position="17"/>
    </location>
</feature>
<protein>
    <submittedName>
        <fullName evidence="3">Uncharacterized protein</fullName>
    </submittedName>
</protein>
<keyword evidence="4" id="KW-1185">Reference proteome</keyword>
<feature type="compositionally biased region" description="Low complexity" evidence="1">
    <location>
        <begin position="707"/>
        <end position="725"/>
    </location>
</feature>
<feature type="compositionally biased region" description="Acidic residues" evidence="1">
    <location>
        <begin position="564"/>
        <end position="611"/>
    </location>
</feature>
<dbReference type="EMBL" id="JAWWNJ010000008">
    <property type="protein sequence ID" value="KAK7050106.1"/>
    <property type="molecule type" value="Genomic_DNA"/>
</dbReference>
<gene>
    <name evidence="3" type="ORF">R3P38DRAFT_3306393</name>
</gene>
<evidence type="ECO:0000313" key="3">
    <source>
        <dbReference type="EMBL" id="KAK7050106.1"/>
    </source>
</evidence>
<feature type="compositionally biased region" description="Low complexity" evidence="1">
    <location>
        <begin position="738"/>
        <end position="752"/>
    </location>
</feature>
<feature type="compositionally biased region" description="Acidic residues" evidence="1">
    <location>
        <begin position="544"/>
        <end position="554"/>
    </location>
</feature>
<feature type="chain" id="PRO_5044024371" evidence="2">
    <location>
        <begin position="18"/>
        <end position="758"/>
    </location>
</feature>
<proteinExistence type="predicted"/>
<dbReference type="Gene3D" id="1.10.287.700">
    <property type="entry name" value="Helix hairpin bin"/>
    <property type="match status" value="1"/>
</dbReference>
<evidence type="ECO:0000313" key="4">
    <source>
        <dbReference type="Proteomes" id="UP001362999"/>
    </source>
</evidence>
<dbReference type="PANTHER" id="PTHR47372:SF11">
    <property type="entry name" value="RE19971P"/>
    <property type="match status" value="1"/>
</dbReference>
<organism evidence="3 4">
    <name type="scientific">Favolaschia claudopus</name>
    <dbReference type="NCBI Taxonomy" id="2862362"/>
    <lineage>
        <taxon>Eukaryota</taxon>
        <taxon>Fungi</taxon>
        <taxon>Dikarya</taxon>
        <taxon>Basidiomycota</taxon>
        <taxon>Agaricomycotina</taxon>
        <taxon>Agaricomycetes</taxon>
        <taxon>Agaricomycetidae</taxon>
        <taxon>Agaricales</taxon>
        <taxon>Marasmiineae</taxon>
        <taxon>Mycenaceae</taxon>
        <taxon>Favolaschia</taxon>
    </lineage>
</organism>
<feature type="region of interest" description="Disordered" evidence="1">
    <location>
        <begin position="707"/>
        <end position="758"/>
    </location>
</feature>
<reference evidence="3 4" key="1">
    <citation type="journal article" date="2024" name="J Genomics">
        <title>Draft genome sequencing and assembly of Favolaschia claudopus CIRM-BRFM 2984 isolated from oak limbs.</title>
        <authorList>
            <person name="Navarro D."/>
            <person name="Drula E."/>
            <person name="Chaduli D."/>
            <person name="Cazenave R."/>
            <person name="Ahrendt S."/>
            <person name="Wang J."/>
            <person name="Lipzen A."/>
            <person name="Daum C."/>
            <person name="Barry K."/>
            <person name="Grigoriev I.V."/>
            <person name="Favel A."/>
            <person name="Rosso M.N."/>
            <person name="Martin F."/>
        </authorList>
    </citation>
    <scope>NUCLEOTIDE SEQUENCE [LARGE SCALE GENOMIC DNA]</scope>
    <source>
        <strain evidence="3 4">CIRM-BRFM 2984</strain>
    </source>
</reference>